<sequence length="75" mass="8126">MKRSLDDLLKGIPAQSGNGGQPPQPKGTSGEKRTGPETQLDKITAGAKRVLKEEADERTEKLARLKAAREARDKT</sequence>
<protein>
    <submittedName>
        <fullName evidence="2">Uncharacterized protein</fullName>
    </submittedName>
</protein>
<evidence type="ECO:0000313" key="2">
    <source>
        <dbReference type="EMBL" id="SFT07836.1"/>
    </source>
</evidence>
<organism evidence="2 3">
    <name type="scientific">Alloyangia pacifica</name>
    <dbReference type="NCBI Taxonomy" id="311180"/>
    <lineage>
        <taxon>Bacteria</taxon>
        <taxon>Pseudomonadati</taxon>
        <taxon>Pseudomonadota</taxon>
        <taxon>Alphaproteobacteria</taxon>
        <taxon>Rhodobacterales</taxon>
        <taxon>Roseobacteraceae</taxon>
        <taxon>Alloyangia</taxon>
    </lineage>
</organism>
<dbReference type="STRING" id="311180.SAMN04488050_109245"/>
<feature type="compositionally biased region" description="Basic and acidic residues" evidence="1">
    <location>
        <begin position="50"/>
        <end position="59"/>
    </location>
</feature>
<dbReference type="EMBL" id="FOZW01000009">
    <property type="protein sequence ID" value="SFT07836.1"/>
    <property type="molecule type" value="Genomic_DNA"/>
</dbReference>
<gene>
    <name evidence="2" type="ORF">SAMN04488050_109245</name>
</gene>
<dbReference type="OrthoDB" id="7867983at2"/>
<dbReference type="Proteomes" id="UP000199392">
    <property type="component" value="Unassembled WGS sequence"/>
</dbReference>
<evidence type="ECO:0000256" key="1">
    <source>
        <dbReference type="SAM" id="MobiDB-lite"/>
    </source>
</evidence>
<evidence type="ECO:0000313" key="3">
    <source>
        <dbReference type="Proteomes" id="UP000199392"/>
    </source>
</evidence>
<dbReference type="RefSeq" id="WP_092431304.1">
    <property type="nucleotide sequence ID" value="NZ_FNCL01000029.1"/>
</dbReference>
<name>A0A1I6V2J7_9RHOB</name>
<dbReference type="AlphaFoldDB" id="A0A1I6V2J7"/>
<proteinExistence type="predicted"/>
<reference evidence="3" key="1">
    <citation type="submission" date="2016-10" db="EMBL/GenBank/DDBJ databases">
        <authorList>
            <person name="Varghese N."/>
            <person name="Submissions S."/>
        </authorList>
    </citation>
    <scope>NUCLEOTIDE SEQUENCE [LARGE SCALE GENOMIC DNA]</scope>
    <source>
        <strain evidence="3">DSM 26894</strain>
    </source>
</reference>
<keyword evidence="3" id="KW-1185">Reference proteome</keyword>
<accession>A0A1I6V2J7</accession>
<feature type="region of interest" description="Disordered" evidence="1">
    <location>
        <begin position="1"/>
        <end position="59"/>
    </location>
</feature>